<dbReference type="SUPFAM" id="SSF52091">
    <property type="entry name" value="SpoIIaa-like"/>
    <property type="match status" value="1"/>
</dbReference>
<gene>
    <name evidence="2" type="ORF">EDD29_2931</name>
</gene>
<dbReference type="Gene3D" id="3.30.750.24">
    <property type="entry name" value="STAS domain"/>
    <property type="match status" value="1"/>
</dbReference>
<comment type="caution">
    <text evidence="2">The sequence shown here is derived from an EMBL/GenBank/DDBJ whole genome shotgun (WGS) entry which is preliminary data.</text>
</comment>
<dbReference type="InterPro" id="IPR058548">
    <property type="entry name" value="MlaB-like_STAS"/>
</dbReference>
<sequence>MARWAGAVGTDGNRVPAGPSAALPRGIGADGVRVRTALLRMDGTFDPGSLRVDGRVEHSTAELFARAVAAVVEGSAGSVRIDLGRVDFIDLAGLRSLIAAARRLAARDCGLILRSVAPHLMELMRLVGWEGLPGLTLVARHPACAG</sequence>
<evidence type="ECO:0000313" key="2">
    <source>
        <dbReference type="EMBL" id="ROO85388.1"/>
    </source>
</evidence>
<name>A0A3N1CXD7_9ACTN</name>
<organism evidence="2 3">
    <name type="scientific">Actinocorallia herbida</name>
    <dbReference type="NCBI Taxonomy" id="58109"/>
    <lineage>
        <taxon>Bacteria</taxon>
        <taxon>Bacillati</taxon>
        <taxon>Actinomycetota</taxon>
        <taxon>Actinomycetes</taxon>
        <taxon>Streptosporangiales</taxon>
        <taxon>Thermomonosporaceae</taxon>
        <taxon>Actinocorallia</taxon>
    </lineage>
</organism>
<accession>A0A3N1CXD7</accession>
<dbReference type="Proteomes" id="UP000272400">
    <property type="component" value="Unassembled WGS sequence"/>
</dbReference>
<dbReference type="CDD" id="cd07043">
    <property type="entry name" value="STAS_anti-anti-sigma_factors"/>
    <property type="match status" value="1"/>
</dbReference>
<dbReference type="InterPro" id="IPR002645">
    <property type="entry name" value="STAS_dom"/>
</dbReference>
<evidence type="ECO:0000259" key="1">
    <source>
        <dbReference type="PROSITE" id="PS50801"/>
    </source>
</evidence>
<dbReference type="AlphaFoldDB" id="A0A3N1CXD7"/>
<evidence type="ECO:0000313" key="3">
    <source>
        <dbReference type="Proteomes" id="UP000272400"/>
    </source>
</evidence>
<protein>
    <submittedName>
        <fullName evidence="2">Anti-anti-sigma factor</fullName>
    </submittedName>
</protein>
<dbReference type="EMBL" id="RJKE01000001">
    <property type="protein sequence ID" value="ROO85388.1"/>
    <property type="molecule type" value="Genomic_DNA"/>
</dbReference>
<dbReference type="PROSITE" id="PS50801">
    <property type="entry name" value="STAS"/>
    <property type="match status" value="1"/>
</dbReference>
<reference evidence="2 3" key="1">
    <citation type="submission" date="2018-11" db="EMBL/GenBank/DDBJ databases">
        <title>Sequencing the genomes of 1000 actinobacteria strains.</title>
        <authorList>
            <person name="Klenk H.-P."/>
        </authorList>
    </citation>
    <scope>NUCLEOTIDE SEQUENCE [LARGE SCALE GENOMIC DNA]</scope>
    <source>
        <strain evidence="2 3">DSM 44254</strain>
    </source>
</reference>
<dbReference type="InterPro" id="IPR036513">
    <property type="entry name" value="STAS_dom_sf"/>
</dbReference>
<dbReference type="Pfam" id="PF13466">
    <property type="entry name" value="STAS_2"/>
    <property type="match status" value="1"/>
</dbReference>
<feature type="domain" description="STAS" evidence="1">
    <location>
        <begin position="50"/>
        <end position="128"/>
    </location>
</feature>
<keyword evidence="3" id="KW-1185">Reference proteome</keyword>
<proteinExistence type="predicted"/>